<evidence type="ECO:0000256" key="4">
    <source>
        <dbReference type="ARBA" id="ARBA00023172"/>
    </source>
</evidence>
<gene>
    <name evidence="7" type="ORF">DDY73_02515</name>
</gene>
<dbReference type="EMBL" id="DNWC01000036">
    <property type="protein sequence ID" value="HBJ07856.1"/>
    <property type="molecule type" value="Genomic_DNA"/>
</dbReference>
<organism evidence="7 8">
    <name type="scientific">Coprobacter fastidiosus</name>
    <dbReference type="NCBI Taxonomy" id="1099853"/>
    <lineage>
        <taxon>Bacteria</taxon>
        <taxon>Pseudomonadati</taxon>
        <taxon>Bacteroidota</taxon>
        <taxon>Bacteroidia</taxon>
        <taxon>Bacteroidales</taxon>
        <taxon>Barnesiellaceae</taxon>
        <taxon>Coprobacter</taxon>
    </lineage>
</organism>
<name>A0A354M017_9BACT</name>
<dbReference type="InterPro" id="IPR011010">
    <property type="entry name" value="DNA_brk_join_enz"/>
</dbReference>
<evidence type="ECO:0000256" key="3">
    <source>
        <dbReference type="ARBA" id="ARBA00023125"/>
    </source>
</evidence>
<evidence type="ECO:0000313" key="7">
    <source>
        <dbReference type="EMBL" id="HBJ07856.1"/>
    </source>
</evidence>
<evidence type="ECO:0000313" key="8">
    <source>
        <dbReference type="Proteomes" id="UP000262954"/>
    </source>
</evidence>
<dbReference type="Proteomes" id="UP000262954">
    <property type="component" value="Unassembled WGS sequence"/>
</dbReference>
<proteinExistence type="inferred from homology"/>
<sequence length="391" mass="46836">MLSKKKGQTTLKEIINYTYPKLYVGKRWYIGFYAFDPVAGKMRIKTIKINFIEKAADRKRYANELCKRISRKLDEGWNPWIEAENSRAYHTFIEVCERYKHFIEKMFSDGNYREETFVGYASYLRNMIKWNQSRKVPITYIYQFDKMFISEFLDYIYIDRENTAQTRDNYLTFLRVFSSYLVQNSYLKERPTEGIPVLGKRLHKKQRTIIPDGDMVRLHDYLIKKNKHFLLACYILHYCFVRPKEMSKIQISNFSIKKQTIFIPDSISKNKKNACVTLPKKVILLMLDLGIFNNPGDYYLFSDNFQPGKKYKNEKSFRDFWTHYIRKDLKFPPKYKFYSLKDTGITSMLKKYDTITVRDQARHADILMTDTYTPHDIQEANELIVNHDGIF</sequence>
<dbReference type="PANTHER" id="PTHR30629">
    <property type="entry name" value="PROPHAGE INTEGRASE"/>
    <property type="match status" value="1"/>
</dbReference>
<dbReference type="CDD" id="cd00397">
    <property type="entry name" value="DNA_BRE_C"/>
    <property type="match status" value="1"/>
</dbReference>
<dbReference type="GO" id="GO:0015074">
    <property type="term" value="P:DNA integration"/>
    <property type="evidence" value="ECO:0007669"/>
    <property type="project" value="UniProtKB-KW"/>
</dbReference>
<feature type="domain" description="Core-binding (CB)" evidence="6">
    <location>
        <begin position="90"/>
        <end position="182"/>
    </location>
</feature>
<evidence type="ECO:0000259" key="6">
    <source>
        <dbReference type="PROSITE" id="PS51900"/>
    </source>
</evidence>
<evidence type="ECO:0000256" key="5">
    <source>
        <dbReference type="PROSITE-ProRule" id="PRU01248"/>
    </source>
</evidence>
<keyword evidence="3 5" id="KW-0238">DNA-binding</keyword>
<dbReference type="InterPro" id="IPR010998">
    <property type="entry name" value="Integrase_recombinase_N"/>
</dbReference>
<keyword evidence="4" id="KW-0233">DNA recombination</keyword>
<dbReference type="AlphaFoldDB" id="A0A354M017"/>
<evidence type="ECO:0000256" key="1">
    <source>
        <dbReference type="ARBA" id="ARBA00008857"/>
    </source>
</evidence>
<dbReference type="GO" id="GO:0006310">
    <property type="term" value="P:DNA recombination"/>
    <property type="evidence" value="ECO:0007669"/>
    <property type="project" value="UniProtKB-KW"/>
</dbReference>
<dbReference type="Gene3D" id="1.10.150.130">
    <property type="match status" value="1"/>
</dbReference>
<reference evidence="7 8" key="1">
    <citation type="journal article" date="2018" name="Nat. Biotechnol.">
        <title>A standardized bacterial taxonomy based on genome phylogeny substantially revises the tree of life.</title>
        <authorList>
            <person name="Parks D.H."/>
            <person name="Chuvochina M."/>
            <person name="Waite D.W."/>
            <person name="Rinke C."/>
            <person name="Skarshewski A."/>
            <person name="Chaumeil P.A."/>
            <person name="Hugenholtz P."/>
        </authorList>
    </citation>
    <scope>NUCLEOTIDE SEQUENCE [LARGE SCALE GENOMIC DNA]</scope>
    <source>
        <strain evidence="7">UBA11482</strain>
    </source>
</reference>
<dbReference type="Pfam" id="PF00589">
    <property type="entry name" value="Phage_integrase"/>
    <property type="match status" value="1"/>
</dbReference>
<evidence type="ECO:0000256" key="2">
    <source>
        <dbReference type="ARBA" id="ARBA00022908"/>
    </source>
</evidence>
<dbReference type="InterPro" id="IPR050808">
    <property type="entry name" value="Phage_Integrase"/>
</dbReference>
<comment type="caution">
    <text evidence="7">The sequence shown here is derived from an EMBL/GenBank/DDBJ whole genome shotgun (WGS) entry which is preliminary data.</text>
</comment>
<dbReference type="SUPFAM" id="SSF56349">
    <property type="entry name" value="DNA breaking-rejoining enzymes"/>
    <property type="match status" value="1"/>
</dbReference>
<accession>A0A354M017</accession>
<dbReference type="PROSITE" id="PS51900">
    <property type="entry name" value="CB"/>
    <property type="match status" value="1"/>
</dbReference>
<dbReference type="InterPro" id="IPR044068">
    <property type="entry name" value="CB"/>
</dbReference>
<dbReference type="PANTHER" id="PTHR30629:SF2">
    <property type="entry name" value="PROPHAGE INTEGRASE INTS-RELATED"/>
    <property type="match status" value="1"/>
</dbReference>
<dbReference type="InterPro" id="IPR002104">
    <property type="entry name" value="Integrase_catalytic"/>
</dbReference>
<dbReference type="GO" id="GO:0003677">
    <property type="term" value="F:DNA binding"/>
    <property type="evidence" value="ECO:0007669"/>
    <property type="project" value="UniProtKB-UniRule"/>
</dbReference>
<keyword evidence="2" id="KW-0229">DNA integration</keyword>
<dbReference type="Gene3D" id="1.10.443.10">
    <property type="entry name" value="Intergrase catalytic core"/>
    <property type="match status" value="1"/>
</dbReference>
<comment type="similarity">
    <text evidence="1">Belongs to the 'phage' integrase family.</text>
</comment>
<protein>
    <submittedName>
        <fullName evidence="7">Integrase</fullName>
    </submittedName>
</protein>
<dbReference type="InterPro" id="IPR013762">
    <property type="entry name" value="Integrase-like_cat_sf"/>
</dbReference>